<sequence length="697" mass="79056">MDIVNTTPETTSNPTQGSTSQPTQEVSSNPTPPDVGQQEESDASLEPASKKLRSSVWAEFTKVKVNGLDKAECNWCKKRLSGTSTNGTTHLRGHLKGCVQKIIKTRKHDKGQPFIMPTISEGREELGIGNYNPENVKKLIAEAIIMHDYPLSIVDHVGLRRVFVALQPLFKVPTRNTIKKEVLKVYDFEKQCAMKMLDSHQGRVAITTDMWTASNQKKGYMAVTAHYIDGSWTLQSRILRFIYVPAPHSERLGDALVDTLLQWNIDSKLCTITVDNCSTNDSMIKKIKNKLQLESLIRDGSLLHMRCCAHILNLIVQDGLQVIKDGVEKIRDSVGFWSATGKRYEKFENTARQLKIACTRKLALDCPTRWNSTYKMLDIAIEYKDVFIRLSFKRCDPLYTCLPTNSQWQFAKDVCGCLKLFNEVTELISGTKYPTANLYFPKICKIKLAIEEWKKSSNSVIEMMATKMMEKFQIYWSGVHDMMGVAAVLDPTKKMAVLDFWFPKLYGQDSGEQASRIKELCYSLLYDYQQMKHRDAQPTTPSIGTTAVVANDEDEFYAYVETIAENTSSSVKYELDHYLKEKVIKKTPDFDILNWWKVNGAVYPTLQAIARDVLAIPISTVASESAFSTSGRILSPHRSRLNWTTVEALMCARSWLWAAENDGTSKVAQEYATMLNEMESDDEAELMESSFGYHFED</sequence>
<comment type="caution">
    <text evidence="1">The sequence shown here is derived from an EMBL/GenBank/DDBJ whole genome shotgun (WGS) entry which is preliminary data.</text>
</comment>
<dbReference type="Proteomes" id="UP001177021">
    <property type="component" value="Unassembled WGS sequence"/>
</dbReference>
<organism evidence="1 2">
    <name type="scientific">Trifolium pratense</name>
    <name type="common">Red clover</name>
    <dbReference type="NCBI Taxonomy" id="57577"/>
    <lineage>
        <taxon>Eukaryota</taxon>
        <taxon>Viridiplantae</taxon>
        <taxon>Streptophyta</taxon>
        <taxon>Embryophyta</taxon>
        <taxon>Tracheophyta</taxon>
        <taxon>Spermatophyta</taxon>
        <taxon>Magnoliopsida</taxon>
        <taxon>eudicotyledons</taxon>
        <taxon>Gunneridae</taxon>
        <taxon>Pentapetalae</taxon>
        <taxon>rosids</taxon>
        <taxon>fabids</taxon>
        <taxon>Fabales</taxon>
        <taxon>Fabaceae</taxon>
        <taxon>Papilionoideae</taxon>
        <taxon>50 kb inversion clade</taxon>
        <taxon>NPAAA clade</taxon>
        <taxon>Hologalegina</taxon>
        <taxon>IRL clade</taxon>
        <taxon>Trifolieae</taxon>
        <taxon>Trifolium</taxon>
    </lineage>
</organism>
<reference evidence="1" key="1">
    <citation type="submission" date="2023-10" db="EMBL/GenBank/DDBJ databases">
        <authorList>
            <person name="Rodriguez Cubillos JULIANA M."/>
            <person name="De Vega J."/>
        </authorList>
    </citation>
    <scope>NUCLEOTIDE SEQUENCE</scope>
</reference>
<proteinExistence type="predicted"/>
<name>A0ACB0IZB9_TRIPR</name>
<keyword evidence="2" id="KW-1185">Reference proteome</keyword>
<dbReference type="EMBL" id="CASHSV030000013">
    <property type="protein sequence ID" value="CAJ2637971.1"/>
    <property type="molecule type" value="Genomic_DNA"/>
</dbReference>
<protein>
    <submittedName>
        <fullName evidence="1">Uncharacterized protein</fullName>
    </submittedName>
</protein>
<evidence type="ECO:0000313" key="2">
    <source>
        <dbReference type="Proteomes" id="UP001177021"/>
    </source>
</evidence>
<evidence type="ECO:0000313" key="1">
    <source>
        <dbReference type="EMBL" id="CAJ2637971.1"/>
    </source>
</evidence>
<accession>A0ACB0IZB9</accession>
<gene>
    <name evidence="1" type="ORF">MILVUS5_LOCUS8258</name>
</gene>